<gene>
    <name evidence="3" type="ORF">OIDMADRAFT_149376</name>
</gene>
<accession>A0A0C3CX38</accession>
<evidence type="ECO:0000313" key="4">
    <source>
        <dbReference type="Proteomes" id="UP000054321"/>
    </source>
</evidence>
<dbReference type="Pfam" id="PF06985">
    <property type="entry name" value="HET"/>
    <property type="match status" value="1"/>
</dbReference>
<evidence type="ECO:0000313" key="3">
    <source>
        <dbReference type="EMBL" id="KIM94257.1"/>
    </source>
</evidence>
<feature type="domain" description="Heterokaryon incompatibility" evidence="2">
    <location>
        <begin position="83"/>
        <end position="230"/>
    </location>
</feature>
<feature type="compositionally biased region" description="Basic and acidic residues" evidence="1">
    <location>
        <begin position="1"/>
        <end position="10"/>
    </location>
</feature>
<keyword evidence="4" id="KW-1185">Reference proteome</keyword>
<feature type="region of interest" description="Disordered" evidence="1">
    <location>
        <begin position="1"/>
        <end position="20"/>
    </location>
</feature>
<reference evidence="3 4" key="1">
    <citation type="submission" date="2014-04" db="EMBL/GenBank/DDBJ databases">
        <authorList>
            <consortium name="DOE Joint Genome Institute"/>
            <person name="Kuo A."/>
            <person name="Martino E."/>
            <person name="Perotto S."/>
            <person name="Kohler A."/>
            <person name="Nagy L.G."/>
            <person name="Floudas D."/>
            <person name="Copeland A."/>
            <person name="Barry K.W."/>
            <person name="Cichocki N."/>
            <person name="Veneault-Fourrey C."/>
            <person name="LaButti K."/>
            <person name="Lindquist E.A."/>
            <person name="Lipzen A."/>
            <person name="Lundell T."/>
            <person name="Morin E."/>
            <person name="Murat C."/>
            <person name="Sun H."/>
            <person name="Tunlid A."/>
            <person name="Henrissat B."/>
            <person name="Grigoriev I.V."/>
            <person name="Hibbett D.S."/>
            <person name="Martin F."/>
            <person name="Nordberg H.P."/>
            <person name="Cantor M.N."/>
            <person name="Hua S.X."/>
        </authorList>
    </citation>
    <scope>NUCLEOTIDE SEQUENCE [LARGE SCALE GENOMIC DNA]</scope>
    <source>
        <strain evidence="3 4">Zn</strain>
    </source>
</reference>
<dbReference type="AlphaFoldDB" id="A0A0C3CX38"/>
<protein>
    <recommendedName>
        <fullName evidence="2">Heterokaryon incompatibility domain-containing protein</fullName>
    </recommendedName>
</protein>
<dbReference type="HOGENOM" id="CLU_002639_5_5_1"/>
<evidence type="ECO:0000256" key="1">
    <source>
        <dbReference type="SAM" id="MobiDB-lite"/>
    </source>
</evidence>
<dbReference type="PANTHER" id="PTHR33112:SF13">
    <property type="entry name" value="HETEROKARYON INCOMPATIBILITY DOMAIN-CONTAINING PROTEIN"/>
    <property type="match status" value="1"/>
</dbReference>
<reference evidence="4" key="2">
    <citation type="submission" date="2015-01" db="EMBL/GenBank/DDBJ databases">
        <title>Evolutionary Origins and Diversification of the Mycorrhizal Mutualists.</title>
        <authorList>
            <consortium name="DOE Joint Genome Institute"/>
            <consortium name="Mycorrhizal Genomics Consortium"/>
            <person name="Kohler A."/>
            <person name="Kuo A."/>
            <person name="Nagy L.G."/>
            <person name="Floudas D."/>
            <person name="Copeland A."/>
            <person name="Barry K.W."/>
            <person name="Cichocki N."/>
            <person name="Veneault-Fourrey C."/>
            <person name="LaButti K."/>
            <person name="Lindquist E.A."/>
            <person name="Lipzen A."/>
            <person name="Lundell T."/>
            <person name="Morin E."/>
            <person name="Murat C."/>
            <person name="Riley R."/>
            <person name="Ohm R."/>
            <person name="Sun H."/>
            <person name="Tunlid A."/>
            <person name="Henrissat B."/>
            <person name="Grigoriev I.V."/>
            <person name="Hibbett D.S."/>
            <person name="Martin F."/>
        </authorList>
    </citation>
    <scope>NUCLEOTIDE SEQUENCE [LARGE SCALE GENOMIC DNA]</scope>
    <source>
        <strain evidence="4">Zn</strain>
    </source>
</reference>
<dbReference type="InterPro" id="IPR010730">
    <property type="entry name" value="HET"/>
</dbReference>
<dbReference type="InParanoid" id="A0A0C3CX38"/>
<dbReference type="OrthoDB" id="3562689at2759"/>
<dbReference type="Proteomes" id="UP000054321">
    <property type="component" value="Unassembled WGS sequence"/>
</dbReference>
<dbReference type="EMBL" id="KN832890">
    <property type="protein sequence ID" value="KIM94257.1"/>
    <property type="molecule type" value="Genomic_DNA"/>
</dbReference>
<proteinExistence type="predicted"/>
<name>A0A0C3CX38_OIDMZ</name>
<sequence length="524" mass="58658">MFVADGDRPPWKRKKQGESVTEISGDTISEAAVSRISSWIQTCQSDHLCKSIAQSPLPKRVLDISDPSSVRLYCPGDNEFHKYACLSHCWGPSRPLITTTENIRRLRDSIPWLNLPKTFQDAIHVARKLGISYLWIDSLCIIQDSKEDWQAESSKMASIYANSTVTLAASRAASDSQGCAAMSPDIHRSQRLTYLSPDGFPQTISIRGTLTHGQGLVPLPLLSRAWVFQERLLSPRIVHFTHEELVWECMEQTTCECGCIRSLWSPGFMPFNKDLLHEQRLYRASKAELRLTWHNIVREYSRLRLSLTRDRLPAISGAAKKFAAVMRCEYLAGLWRDNLIKDLLWRRTGPLELSTRLTSAPTWSWASISAEVTYDMTVSTEVMAVVVDASCEALGPDLFGELISGKIVISGLLAPVTLKWRDHHGIREAVSISIGKDEPVCSGSIVLDVDAVEVATNIYCLKLASQQGLMDTIGSLEISLVLTCLDDQTQIYQRIGLLKVDFQGTAPDFDIYRDVLETRTLSII</sequence>
<organism evidence="3 4">
    <name type="scientific">Oidiodendron maius (strain Zn)</name>
    <dbReference type="NCBI Taxonomy" id="913774"/>
    <lineage>
        <taxon>Eukaryota</taxon>
        <taxon>Fungi</taxon>
        <taxon>Dikarya</taxon>
        <taxon>Ascomycota</taxon>
        <taxon>Pezizomycotina</taxon>
        <taxon>Leotiomycetes</taxon>
        <taxon>Leotiomycetes incertae sedis</taxon>
        <taxon>Myxotrichaceae</taxon>
        <taxon>Oidiodendron</taxon>
    </lineage>
</organism>
<evidence type="ECO:0000259" key="2">
    <source>
        <dbReference type="Pfam" id="PF06985"/>
    </source>
</evidence>
<dbReference type="PANTHER" id="PTHR33112">
    <property type="entry name" value="DOMAIN PROTEIN, PUTATIVE-RELATED"/>
    <property type="match status" value="1"/>
</dbReference>